<keyword evidence="2" id="KW-1185">Reference proteome</keyword>
<protein>
    <submittedName>
        <fullName evidence="1">Ester cyclase</fullName>
    </submittedName>
</protein>
<evidence type="ECO:0000313" key="1">
    <source>
        <dbReference type="EMBL" id="USD22640.1"/>
    </source>
</evidence>
<name>A0ABY4VF72_9GAMM</name>
<dbReference type="RefSeq" id="WP_252084996.1">
    <property type="nucleotide sequence ID" value="NZ_CP092418.1"/>
</dbReference>
<dbReference type="SUPFAM" id="SSF54427">
    <property type="entry name" value="NTF2-like"/>
    <property type="match status" value="1"/>
</dbReference>
<organism evidence="1 2">
    <name type="scientific">Microbulbifer variabilis</name>
    <dbReference type="NCBI Taxonomy" id="266805"/>
    <lineage>
        <taxon>Bacteria</taxon>
        <taxon>Pseudomonadati</taxon>
        <taxon>Pseudomonadota</taxon>
        <taxon>Gammaproteobacteria</taxon>
        <taxon>Cellvibrionales</taxon>
        <taxon>Microbulbiferaceae</taxon>
        <taxon>Microbulbifer</taxon>
    </lineage>
</organism>
<dbReference type="EMBL" id="CP092418">
    <property type="protein sequence ID" value="USD22640.1"/>
    <property type="molecule type" value="Genomic_DNA"/>
</dbReference>
<accession>A0ABY4VF72</accession>
<dbReference type="Gene3D" id="3.10.450.50">
    <property type="match status" value="1"/>
</dbReference>
<dbReference type="Pfam" id="PF07366">
    <property type="entry name" value="SnoaL"/>
    <property type="match status" value="1"/>
</dbReference>
<dbReference type="PANTHER" id="PTHR38436:SF1">
    <property type="entry name" value="ESTER CYCLASE"/>
    <property type="match status" value="1"/>
</dbReference>
<sequence>MHKDQVRRFYEVLWDAHDKKAMPSILHESFSFRGSLGQEKRGHKGFAEYVDMIHKALGDYKCIIEDLVEEGDKVFAKMSFTGFHRDEFMGFLPSHKRVTWNGCALFTFEGDRISDVWVLGDLKSLENQLKKNEI</sequence>
<dbReference type="InterPro" id="IPR032710">
    <property type="entry name" value="NTF2-like_dom_sf"/>
</dbReference>
<proteinExistence type="predicted"/>
<dbReference type="InterPro" id="IPR009959">
    <property type="entry name" value="Cyclase_SnoaL-like"/>
</dbReference>
<evidence type="ECO:0000313" key="2">
    <source>
        <dbReference type="Proteomes" id="UP001055658"/>
    </source>
</evidence>
<gene>
    <name evidence="1" type="ORF">MJO52_05770</name>
</gene>
<dbReference type="Proteomes" id="UP001055658">
    <property type="component" value="Chromosome"/>
</dbReference>
<reference evidence="1" key="1">
    <citation type="submission" date="2022-02" db="EMBL/GenBank/DDBJ databases">
        <title>Coral-associated bacteria.</title>
        <authorList>
            <person name="Tang K."/>
            <person name="Wang X."/>
        </authorList>
    </citation>
    <scope>NUCLEOTIDE SEQUENCE</scope>
    <source>
        <strain evidence="1">SCSIO 43006</strain>
    </source>
</reference>
<dbReference type="PANTHER" id="PTHR38436">
    <property type="entry name" value="POLYKETIDE CYCLASE SNOAL-LIKE DOMAIN"/>
    <property type="match status" value="1"/>
</dbReference>